<name>A0ACD3ARC0_9AGAR</name>
<dbReference type="Proteomes" id="UP000308600">
    <property type="component" value="Unassembled WGS sequence"/>
</dbReference>
<evidence type="ECO:0000313" key="2">
    <source>
        <dbReference type="Proteomes" id="UP000308600"/>
    </source>
</evidence>
<keyword evidence="2" id="KW-1185">Reference proteome</keyword>
<evidence type="ECO:0000313" key="1">
    <source>
        <dbReference type="EMBL" id="TFK68081.1"/>
    </source>
</evidence>
<organism evidence="1 2">
    <name type="scientific">Pluteus cervinus</name>
    <dbReference type="NCBI Taxonomy" id="181527"/>
    <lineage>
        <taxon>Eukaryota</taxon>
        <taxon>Fungi</taxon>
        <taxon>Dikarya</taxon>
        <taxon>Basidiomycota</taxon>
        <taxon>Agaricomycotina</taxon>
        <taxon>Agaricomycetes</taxon>
        <taxon>Agaricomycetidae</taxon>
        <taxon>Agaricales</taxon>
        <taxon>Pluteineae</taxon>
        <taxon>Pluteaceae</taxon>
        <taxon>Pluteus</taxon>
    </lineage>
</organism>
<reference evidence="1 2" key="1">
    <citation type="journal article" date="2019" name="Nat. Ecol. Evol.">
        <title>Megaphylogeny resolves global patterns of mushroom evolution.</title>
        <authorList>
            <person name="Varga T."/>
            <person name="Krizsan K."/>
            <person name="Foldi C."/>
            <person name="Dima B."/>
            <person name="Sanchez-Garcia M."/>
            <person name="Sanchez-Ramirez S."/>
            <person name="Szollosi G.J."/>
            <person name="Szarkandi J.G."/>
            <person name="Papp V."/>
            <person name="Albert L."/>
            <person name="Andreopoulos W."/>
            <person name="Angelini C."/>
            <person name="Antonin V."/>
            <person name="Barry K.W."/>
            <person name="Bougher N.L."/>
            <person name="Buchanan P."/>
            <person name="Buyck B."/>
            <person name="Bense V."/>
            <person name="Catcheside P."/>
            <person name="Chovatia M."/>
            <person name="Cooper J."/>
            <person name="Damon W."/>
            <person name="Desjardin D."/>
            <person name="Finy P."/>
            <person name="Geml J."/>
            <person name="Haridas S."/>
            <person name="Hughes K."/>
            <person name="Justo A."/>
            <person name="Karasinski D."/>
            <person name="Kautmanova I."/>
            <person name="Kiss B."/>
            <person name="Kocsube S."/>
            <person name="Kotiranta H."/>
            <person name="LaButti K.M."/>
            <person name="Lechner B.E."/>
            <person name="Liimatainen K."/>
            <person name="Lipzen A."/>
            <person name="Lukacs Z."/>
            <person name="Mihaltcheva S."/>
            <person name="Morgado L.N."/>
            <person name="Niskanen T."/>
            <person name="Noordeloos M.E."/>
            <person name="Ohm R.A."/>
            <person name="Ortiz-Santana B."/>
            <person name="Ovrebo C."/>
            <person name="Racz N."/>
            <person name="Riley R."/>
            <person name="Savchenko A."/>
            <person name="Shiryaev A."/>
            <person name="Soop K."/>
            <person name="Spirin V."/>
            <person name="Szebenyi C."/>
            <person name="Tomsovsky M."/>
            <person name="Tulloss R.E."/>
            <person name="Uehling J."/>
            <person name="Grigoriev I.V."/>
            <person name="Vagvolgyi C."/>
            <person name="Papp T."/>
            <person name="Martin F.M."/>
            <person name="Miettinen O."/>
            <person name="Hibbett D.S."/>
            <person name="Nagy L.G."/>
        </authorList>
    </citation>
    <scope>NUCLEOTIDE SEQUENCE [LARGE SCALE GENOMIC DNA]</scope>
    <source>
        <strain evidence="1 2">NL-1719</strain>
    </source>
</reference>
<proteinExistence type="predicted"/>
<gene>
    <name evidence="1" type="ORF">BDN72DRAFT_898433</name>
</gene>
<dbReference type="EMBL" id="ML208360">
    <property type="protein sequence ID" value="TFK68081.1"/>
    <property type="molecule type" value="Genomic_DNA"/>
</dbReference>
<accession>A0ACD3ARC0</accession>
<sequence>MSFFSRPFTPNGTPASARQKIDEEIARLGARIVTLKTTRNTFSPISRLHPELVQAIFVFASGLLVCRSWRELAHQTSALWSYIDFLNPTWVEFALSRTRRRQLDFELRLRPSESRFRARDDNDHLEVISLCRENFYRIRTLCLEGNAAQDALELDTSWSSLWAPPSLAPHLVELILRSVRLPVDFSQASFPSLKKLDLRAGLTSLTIWSPVSKISAEGLVHKLQIIGPDVEMLTKTHISNA</sequence>
<protein>
    <submittedName>
        <fullName evidence="1">Uncharacterized protein</fullName>
    </submittedName>
</protein>